<dbReference type="AlphaFoldDB" id="A0A2G9UAP4"/>
<name>A0A2G9UAP4_TELCI</name>
<dbReference type="Proteomes" id="UP000230423">
    <property type="component" value="Unassembled WGS sequence"/>
</dbReference>
<keyword evidence="2" id="KW-1185">Reference proteome</keyword>
<sequence>MGQLRLGAGEDPGSRATSLFYHFPPLVEKGSPFCWQCVASMDTKKGRECWYKVIHYVIHNMKKGFLAGRIFLPKASQEEDLGRNTRKLREAKRKLSRQTRLHHRAVLRRCDFCWSSTDFAPDFA</sequence>
<proteinExistence type="predicted"/>
<gene>
    <name evidence="1" type="ORF">TELCIR_10944</name>
</gene>
<reference evidence="1 2" key="1">
    <citation type="submission" date="2015-09" db="EMBL/GenBank/DDBJ databases">
        <title>Draft genome of the parasitic nematode Teladorsagia circumcincta isolate WARC Sus (inbred).</title>
        <authorList>
            <person name="Mitreva M."/>
        </authorList>
    </citation>
    <scope>NUCLEOTIDE SEQUENCE [LARGE SCALE GENOMIC DNA]</scope>
    <source>
        <strain evidence="1 2">S</strain>
    </source>
</reference>
<organism evidence="1 2">
    <name type="scientific">Teladorsagia circumcincta</name>
    <name type="common">Brown stomach worm</name>
    <name type="synonym">Ostertagia circumcincta</name>
    <dbReference type="NCBI Taxonomy" id="45464"/>
    <lineage>
        <taxon>Eukaryota</taxon>
        <taxon>Metazoa</taxon>
        <taxon>Ecdysozoa</taxon>
        <taxon>Nematoda</taxon>
        <taxon>Chromadorea</taxon>
        <taxon>Rhabditida</taxon>
        <taxon>Rhabditina</taxon>
        <taxon>Rhabditomorpha</taxon>
        <taxon>Strongyloidea</taxon>
        <taxon>Trichostrongylidae</taxon>
        <taxon>Teladorsagia</taxon>
    </lineage>
</organism>
<evidence type="ECO:0000313" key="2">
    <source>
        <dbReference type="Proteomes" id="UP000230423"/>
    </source>
</evidence>
<evidence type="ECO:0000313" key="1">
    <source>
        <dbReference type="EMBL" id="PIO67309.1"/>
    </source>
</evidence>
<dbReference type="EMBL" id="KZ347675">
    <property type="protein sequence ID" value="PIO67309.1"/>
    <property type="molecule type" value="Genomic_DNA"/>
</dbReference>
<accession>A0A2G9UAP4</accession>
<protein>
    <submittedName>
        <fullName evidence="1">Uncharacterized protein</fullName>
    </submittedName>
</protein>